<proteinExistence type="predicted"/>
<evidence type="ECO:0000313" key="2">
    <source>
        <dbReference type="Proteomes" id="UP001207742"/>
    </source>
</evidence>
<sequence length="182" mass="20199">MSLRSLLSVVAVLLLFSCKKDKNEAAADEAFVGTWRAAVQLKNDNVWLEVRENAPATKDAHVYTFHSDHTCQYTIVNGYVQGGGGVYPIIDRWFPVGTTPVTTPKPDIKLTVDTVGGFWEYRSASNQLIIKDSSNTVIKGTFDIDVFYGNRIYTKQTTLTLPVITPGVPANNIIARLVYTRQ</sequence>
<reference evidence="1 2" key="1">
    <citation type="submission" date="2022-10" db="EMBL/GenBank/DDBJ databases">
        <title>Chitinophaga nivalis PC15 sp. nov., isolated from Pyeongchang county, South Korea.</title>
        <authorList>
            <person name="Trinh H.N."/>
        </authorList>
    </citation>
    <scope>NUCLEOTIDE SEQUENCE [LARGE SCALE GENOMIC DNA]</scope>
    <source>
        <strain evidence="1 2">PC14</strain>
    </source>
</reference>
<dbReference type="RefSeq" id="WP_264730920.1">
    <property type="nucleotide sequence ID" value="NZ_JAPDNR010000001.1"/>
</dbReference>
<evidence type="ECO:0008006" key="3">
    <source>
        <dbReference type="Google" id="ProtNLM"/>
    </source>
</evidence>
<protein>
    <recommendedName>
        <fullName evidence="3">Lipocalin-like domain-containing protein</fullName>
    </recommendedName>
</protein>
<dbReference type="PROSITE" id="PS51257">
    <property type="entry name" value="PROKAR_LIPOPROTEIN"/>
    <property type="match status" value="1"/>
</dbReference>
<accession>A0ABT3IM41</accession>
<organism evidence="1 2">
    <name type="scientific">Chitinophaga nivalis</name>
    <dbReference type="NCBI Taxonomy" id="2991709"/>
    <lineage>
        <taxon>Bacteria</taxon>
        <taxon>Pseudomonadati</taxon>
        <taxon>Bacteroidota</taxon>
        <taxon>Chitinophagia</taxon>
        <taxon>Chitinophagales</taxon>
        <taxon>Chitinophagaceae</taxon>
        <taxon>Chitinophaga</taxon>
    </lineage>
</organism>
<keyword evidence="2" id="KW-1185">Reference proteome</keyword>
<comment type="caution">
    <text evidence="1">The sequence shown here is derived from an EMBL/GenBank/DDBJ whole genome shotgun (WGS) entry which is preliminary data.</text>
</comment>
<name>A0ABT3IM41_9BACT</name>
<dbReference type="EMBL" id="JAPDNS010000001">
    <property type="protein sequence ID" value="MCW3484971.1"/>
    <property type="molecule type" value="Genomic_DNA"/>
</dbReference>
<dbReference type="Proteomes" id="UP001207742">
    <property type="component" value="Unassembled WGS sequence"/>
</dbReference>
<gene>
    <name evidence="1" type="ORF">OL497_13765</name>
</gene>
<evidence type="ECO:0000313" key="1">
    <source>
        <dbReference type="EMBL" id="MCW3484971.1"/>
    </source>
</evidence>